<feature type="domain" description="Single-stranded DNA binding protein Ssb-like OB fold" evidence="1">
    <location>
        <begin position="6"/>
        <end position="38"/>
    </location>
</feature>
<dbReference type="AlphaFoldDB" id="A0A392RLP1"/>
<dbReference type="PANTHER" id="PTHR31472:SF39">
    <property type="entry name" value="F5O8.30 PROTEIN"/>
    <property type="match status" value="1"/>
</dbReference>
<evidence type="ECO:0000259" key="1">
    <source>
        <dbReference type="Pfam" id="PF21473"/>
    </source>
</evidence>
<evidence type="ECO:0000313" key="2">
    <source>
        <dbReference type="EMBL" id="MCI36720.1"/>
    </source>
</evidence>
<dbReference type="InterPro" id="IPR048970">
    <property type="entry name" value="OB_Ssb-like"/>
</dbReference>
<dbReference type="EMBL" id="LXQA010236731">
    <property type="protein sequence ID" value="MCI36720.1"/>
    <property type="molecule type" value="Genomic_DNA"/>
</dbReference>
<evidence type="ECO:0000313" key="3">
    <source>
        <dbReference type="Proteomes" id="UP000265520"/>
    </source>
</evidence>
<dbReference type="SUPFAM" id="SSF50249">
    <property type="entry name" value="Nucleic acid-binding proteins"/>
    <property type="match status" value="1"/>
</dbReference>
<dbReference type="InterPro" id="IPR012340">
    <property type="entry name" value="NA-bd_OB-fold"/>
</dbReference>
<proteinExistence type="predicted"/>
<reference evidence="2 3" key="1">
    <citation type="journal article" date="2018" name="Front. Plant Sci.">
        <title>Red Clover (Trifolium pratense) and Zigzag Clover (T. medium) - A Picture of Genomic Similarities and Differences.</title>
        <authorList>
            <person name="Dluhosova J."/>
            <person name="Istvanek J."/>
            <person name="Nedelnik J."/>
            <person name="Repkova J."/>
        </authorList>
    </citation>
    <scope>NUCLEOTIDE SEQUENCE [LARGE SCALE GENOMIC DNA]</scope>
    <source>
        <strain evidence="3">cv. 10/8</strain>
        <tissue evidence="2">Leaf</tissue>
    </source>
</reference>
<dbReference type="Pfam" id="PF21473">
    <property type="entry name" value="OB_Ssb-like"/>
    <property type="match status" value="1"/>
</dbReference>
<protein>
    <recommendedName>
        <fullName evidence="1">Single-stranded DNA binding protein Ssb-like OB fold domain-containing protein</fullName>
    </recommendedName>
</protein>
<comment type="caution">
    <text evidence="2">The sequence shown here is derived from an EMBL/GenBank/DDBJ whole genome shotgun (WGS) entry which is preliminary data.</text>
</comment>
<dbReference type="Proteomes" id="UP000265520">
    <property type="component" value="Unassembled WGS sequence"/>
</dbReference>
<sequence length="38" mass="4303">MVMQRGRPDGPQPRQMRIAESLVGDETGMIIFTARNDQ</sequence>
<organism evidence="2 3">
    <name type="scientific">Trifolium medium</name>
    <dbReference type="NCBI Taxonomy" id="97028"/>
    <lineage>
        <taxon>Eukaryota</taxon>
        <taxon>Viridiplantae</taxon>
        <taxon>Streptophyta</taxon>
        <taxon>Embryophyta</taxon>
        <taxon>Tracheophyta</taxon>
        <taxon>Spermatophyta</taxon>
        <taxon>Magnoliopsida</taxon>
        <taxon>eudicotyledons</taxon>
        <taxon>Gunneridae</taxon>
        <taxon>Pentapetalae</taxon>
        <taxon>rosids</taxon>
        <taxon>fabids</taxon>
        <taxon>Fabales</taxon>
        <taxon>Fabaceae</taxon>
        <taxon>Papilionoideae</taxon>
        <taxon>50 kb inversion clade</taxon>
        <taxon>NPAAA clade</taxon>
        <taxon>Hologalegina</taxon>
        <taxon>IRL clade</taxon>
        <taxon>Trifolieae</taxon>
        <taxon>Trifolium</taxon>
    </lineage>
</organism>
<feature type="non-terminal residue" evidence="2">
    <location>
        <position position="38"/>
    </location>
</feature>
<accession>A0A392RLP1</accession>
<dbReference type="PANTHER" id="PTHR31472">
    <property type="entry name" value="OS05G0244600 PROTEIN"/>
    <property type="match status" value="1"/>
</dbReference>
<dbReference type="Gene3D" id="2.40.50.140">
    <property type="entry name" value="Nucleic acid-binding proteins"/>
    <property type="match status" value="1"/>
</dbReference>
<keyword evidence="3" id="KW-1185">Reference proteome</keyword>
<name>A0A392RLP1_9FABA</name>